<dbReference type="Gene3D" id="1.10.287.130">
    <property type="match status" value="1"/>
</dbReference>
<keyword evidence="14" id="KW-0175">Coiled coil</keyword>
<keyword evidence="10" id="KW-0067">ATP-binding</keyword>
<dbReference type="InterPro" id="IPR005467">
    <property type="entry name" value="His_kinase_dom"/>
</dbReference>
<dbReference type="EC" id="2.7.13.3" evidence="3"/>
<keyword evidence="11 15" id="KW-1133">Transmembrane helix</keyword>
<dbReference type="AlphaFoldDB" id="A0A917Q151"/>
<proteinExistence type="predicted"/>
<dbReference type="PANTHER" id="PTHR45528:SF1">
    <property type="entry name" value="SENSOR HISTIDINE KINASE CPXA"/>
    <property type="match status" value="1"/>
</dbReference>
<evidence type="ECO:0000256" key="15">
    <source>
        <dbReference type="SAM" id="Phobius"/>
    </source>
</evidence>
<keyword evidence="9 18" id="KW-0418">Kinase</keyword>
<evidence type="ECO:0000256" key="4">
    <source>
        <dbReference type="ARBA" id="ARBA00022475"/>
    </source>
</evidence>
<dbReference type="InterPro" id="IPR003594">
    <property type="entry name" value="HATPase_dom"/>
</dbReference>
<keyword evidence="5" id="KW-0597">Phosphoprotein</keyword>
<dbReference type="SUPFAM" id="SSF47384">
    <property type="entry name" value="Homodimeric domain of signal transducing histidine kinase"/>
    <property type="match status" value="1"/>
</dbReference>
<accession>A0A917Q151</accession>
<evidence type="ECO:0000256" key="10">
    <source>
        <dbReference type="ARBA" id="ARBA00022840"/>
    </source>
</evidence>
<evidence type="ECO:0000256" key="3">
    <source>
        <dbReference type="ARBA" id="ARBA00012438"/>
    </source>
</evidence>
<dbReference type="Pfam" id="PF00672">
    <property type="entry name" value="HAMP"/>
    <property type="match status" value="1"/>
</dbReference>
<feature type="coiled-coil region" evidence="14">
    <location>
        <begin position="192"/>
        <end position="243"/>
    </location>
</feature>
<evidence type="ECO:0000259" key="16">
    <source>
        <dbReference type="PROSITE" id="PS50109"/>
    </source>
</evidence>
<evidence type="ECO:0000256" key="1">
    <source>
        <dbReference type="ARBA" id="ARBA00000085"/>
    </source>
</evidence>
<evidence type="ECO:0000256" key="9">
    <source>
        <dbReference type="ARBA" id="ARBA00022777"/>
    </source>
</evidence>
<protein>
    <recommendedName>
        <fullName evidence="3">histidine kinase</fullName>
        <ecNumber evidence="3">2.7.13.3</ecNumber>
    </recommendedName>
</protein>
<evidence type="ECO:0000256" key="13">
    <source>
        <dbReference type="ARBA" id="ARBA00023136"/>
    </source>
</evidence>
<keyword evidence="7 15" id="KW-0812">Transmembrane</keyword>
<dbReference type="EMBL" id="BMNQ01000057">
    <property type="protein sequence ID" value="GGK04973.1"/>
    <property type="molecule type" value="Genomic_DNA"/>
</dbReference>
<comment type="subcellular location">
    <subcellularLocation>
        <location evidence="2">Cell membrane</location>
        <topology evidence="2">Multi-pass membrane protein</topology>
    </subcellularLocation>
</comment>
<dbReference type="Pfam" id="PF02518">
    <property type="entry name" value="HATPase_c"/>
    <property type="match status" value="1"/>
</dbReference>
<feature type="domain" description="HAMP" evidence="17">
    <location>
        <begin position="183"/>
        <end position="235"/>
    </location>
</feature>
<evidence type="ECO:0000313" key="18">
    <source>
        <dbReference type="EMBL" id="GGK04973.1"/>
    </source>
</evidence>
<dbReference type="CDD" id="cd00082">
    <property type="entry name" value="HisKA"/>
    <property type="match status" value="1"/>
</dbReference>
<feature type="transmembrane region" description="Helical" evidence="15">
    <location>
        <begin position="6"/>
        <end position="29"/>
    </location>
</feature>
<dbReference type="Proteomes" id="UP000658382">
    <property type="component" value="Unassembled WGS sequence"/>
</dbReference>
<dbReference type="GO" id="GO:0005524">
    <property type="term" value="F:ATP binding"/>
    <property type="evidence" value="ECO:0007669"/>
    <property type="project" value="UniProtKB-KW"/>
</dbReference>
<dbReference type="FunFam" id="3.30.565.10:FF:000006">
    <property type="entry name" value="Sensor histidine kinase WalK"/>
    <property type="match status" value="1"/>
</dbReference>
<evidence type="ECO:0000256" key="8">
    <source>
        <dbReference type="ARBA" id="ARBA00022741"/>
    </source>
</evidence>
<dbReference type="SUPFAM" id="SSF55874">
    <property type="entry name" value="ATPase domain of HSP90 chaperone/DNA topoisomerase II/histidine kinase"/>
    <property type="match status" value="1"/>
</dbReference>
<dbReference type="GO" id="GO:0005886">
    <property type="term" value="C:plasma membrane"/>
    <property type="evidence" value="ECO:0007669"/>
    <property type="project" value="UniProtKB-SubCell"/>
</dbReference>
<sequence length="463" mass="52858">MFNKLSFKIGLLFFVFILIIESFLFFILYTNLVNDRIEEVMDNLLARGNTHSAVLEDNFESPTLEHVGLMESASDYVVIITDATGNILINSDPIEEEMQEVIEHNNYEDMPREGKIVEDRWAEKEYIVADSPVTIDGVHKGHVFMFAHSQNVKKIIDQLSDQFAIVGIMTILLTIITIFILSRFITLPLIKIKEATEQLSEGRNKVELSTERKDELGGLANSITRLSKDLDRLKNERNEFLASISHEIRTPLTYIKGYADIIDRQGMTEAEVKAYATIIREETEHLSLLIKNFFELARLDQRRFVIKREEVLLCELIHSVTDRMKPAFEEEHVAYKVDCSNKDVWVFVDPERFQQVLLNILDNARKNSYEGGEVVLEASHTTEELRITISDEGEGIPKDDLPHIFDRLYRVEKSRSRDSGGSGLGLAIAKEIVESHGGQIAIESERGKGTCVRITLMRGDHLE</sequence>
<evidence type="ECO:0000256" key="7">
    <source>
        <dbReference type="ARBA" id="ARBA00022692"/>
    </source>
</evidence>
<dbReference type="InterPro" id="IPR036890">
    <property type="entry name" value="HATPase_C_sf"/>
</dbReference>
<dbReference type="SMART" id="SM00388">
    <property type="entry name" value="HisKA"/>
    <property type="match status" value="1"/>
</dbReference>
<dbReference type="Pfam" id="PF00512">
    <property type="entry name" value="HisKA"/>
    <property type="match status" value="1"/>
</dbReference>
<dbReference type="InterPro" id="IPR050398">
    <property type="entry name" value="HssS/ArlS-like"/>
</dbReference>
<dbReference type="PROSITE" id="PS50109">
    <property type="entry name" value="HIS_KIN"/>
    <property type="match status" value="1"/>
</dbReference>
<keyword evidence="12" id="KW-0902">Two-component regulatory system</keyword>
<dbReference type="SUPFAM" id="SSF158472">
    <property type="entry name" value="HAMP domain-like"/>
    <property type="match status" value="1"/>
</dbReference>
<dbReference type="InterPro" id="IPR004358">
    <property type="entry name" value="Sig_transdc_His_kin-like_C"/>
</dbReference>
<dbReference type="InterPro" id="IPR003660">
    <property type="entry name" value="HAMP_dom"/>
</dbReference>
<dbReference type="CDD" id="cd00075">
    <property type="entry name" value="HATPase"/>
    <property type="match status" value="1"/>
</dbReference>
<evidence type="ECO:0000259" key="17">
    <source>
        <dbReference type="PROSITE" id="PS50885"/>
    </source>
</evidence>
<dbReference type="Gene3D" id="3.30.565.10">
    <property type="entry name" value="Histidine kinase-like ATPase, C-terminal domain"/>
    <property type="match status" value="1"/>
</dbReference>
<dbReference type="PRINTS" id="PR00344">
    <property type="entry name" value="BCTRLSENSOR"/>
</dbReference>
<name>A0A917Q151_9BACI</name>
<gene>
    <name evidence="18" type="ORF">GCM10007063_29200</name>
</gene>
<reference evidence="18" key="1">
    <citation type="journal article" date="2014" name="Int. J. Syst. Evol. Microbiol.">
        <title>Complete genome sequence of Corynebacterium casei LMG S-19264T (=DSM 44701T), isolated from a smear-ripened cheese.</title>
        <authorList>
            <consortium name="US DOE Joint Genome Institute (JGI-PGF)"/>
            <person name="Walter F."/>
            <person name="Albersmeier A."/>
            <person name="Kalinowski J."/>
            <person name="Ruckert C."/>
        </authorList>
    </citation>
    <scope>NUCLEOTIDE SEQUENCE</scope>
    <source>
        <strain evidence="18">JCM 12580</strain>
    </source>
</reference>
<dbReference type="RefSeq" id="WP_188633849.1">
    <property type="nucleotide sequence ID" value="NZ_BMNQ01000057.1"/>
</dbReference>
<dbReference type="Gene3D" id="6.10.340.10">
    <property type="match status" value="1"/>
</dbReference>
<feature type="transmembrane region" description="Helical" evidence="15">
    <location>
        <begin position="163"/>
        <end position="185"/>
    </location>
</feature>
<dbReference type="FunFam" id="1.10.287.130:FF:000001">
    <property type="entry name" value="Two-component sensor histidine kinase"/>
    <property type="match status" value="1"/>
</dbReference>
<dbReference type="PANTHER" id="PTHR45528">
    <property type="entry name" value="SENSOR HISTIDINE KINASE CPXA"/>
    <property type="match status" value="1"/>
</dbReference>
<evidence type="ECO:0000313" key="19">
    <source>
        <dbReference type="Proteomes" id="UP000658382"/>
    </source>
</evidence>
<evidence type="ECO:0000256" key="11">
    <source>
        <dbReference type="ARBA" id="ARBA00022989"/>
    </source>
</evidence>
<evidence type="ECO:0000256" key="14">
    <source>
        <dbReference type="SAM" id="Coils"/>
    </source>
</evidence>
<dbReference type="SMART" id="SM00387">
    <property type="entry name" value="HATPase_c"/>
    <property type="match status" value="1"/>
</dbReference>
<dbReference type="SMART" id="SM00304">
    <property type="entry name" value="HAMP"/>
    <property type="match status" value="1"/>
</dbReference>
<dbReference type="CDD" id="cd06225">
    <property type="entry name" value="HAMP"/>
    <property type="match status" value="1"/>
</dbReference>
<dbReference type="PROSITE" id="PS50885">
    <property type="entry name" value="HAMP"/>
    <property type="match status" value="1"/>
</dbReference>
<comment type="catalytic activity">
    <reaction evidence="1">
        <text>ATP + protein L-histidine = ADP + protein N-phospho-L-histidine.</text>
        <dbReference type="EC" id="2.7.13.3"/>
    </reaction>
</comment>
<keyword evidence="13 15" id="KW-0472">Membrane</keyword>
<keyword evidence="8" id="KW-0547">Nucleotide-binding</keyword>
<organism evidence="18 19">
    <name type="scientific">Lentibacillus kapialis</name>
    <dbReference type="NCBI Taxonomy" id="340214"/>
    <lineage>
        <taxon>Bacteria</taxon>
        <taxon>Bacillati</taxon>
        <taxon>Bacillota</taxon>
        <taxon>Bacilli</taxon>
        <taxon>Bacillales</taxon>
        <taxon>Bacillaceae</taxon>
        <taxon>Lentibacillus</taxon>
    </lineage>
</organism>
<dbReference type="GO" id="GO:0000155">
    <property type="term" value="F:phosphorelay sensor kinase activity"/>
    <property type="evidence" value="ECO:0007669"/>
    <property type="project" value="InterPro"/>
</dbReference>
<reference evidence="18" key="2">
    <citation type="submission" date="2020-09" db="EMBL/GenBank/DDBJ databases">
        <authorList>
            <person name="Sun Q."/>
            <person name="Ohkuma M."/>
        </authorList>
    </citation>
    <scope>NUCLEOTIDE SEQUENCE</scope>
    <source>
        <strain evidence="18">JCM 12580</strain>
    </source>
</reference>
<evidence type="ECO:0000256" key="2">
    <source>
        <dbReference type="ARBA" id="ARBA00004651"/>
    </source>
</evidence>
<evidence type="ECO:0000256" key="12">
    <source>
        <dbReference type="ARBA" id="ARBA00023012"/>
    </source>
</evidence>
<evidence type="ECO:0000256" key="6">
    <source>
        <dbReference type="ARBA" id="ARBA00022679"/>
    </source>
</evidence>
<dbReference type="InterPro" id="IPR036097">
    <property type="entry name" value="HisK_dim/P_sf"/>
</dbReference>
<feature type="domain" description="Histidine kinase" evidence="16">
    <location>
        <begin position="243"/>
        <end position="460"/>
    </location>
</feature>
<evidence type="ECO:0000256" key="5">
    <source>
        <dbReference type="ARBA" id="ARBA00022553"/>
    </source>
</evidence>
<comment type="caution">
    <text evidence="18">The sequence shown here is derived from an EMBL/GenBank/DDBJ whole genome shotgun (WGS) entry which is preliminary data.</text>
</comment>
<keyword evidence="6" id="KW-0808">Transferase</keyword>
<keyword evidence="4" id="KW-1003">Cell membrane</keyword>
<dbReference type="InterPro" id="IPR003661">
    <property type="entry name" value="HisK_dim/P_dom"/>
</dbReference>
<keyword evidence="19" id="KW-1185">Reference proteome</keyword>